<dbReference type="GO" id="GO:0055037">
    <property type="term" value="C:recycling endosome"/>
    <property type="evidence" value="ECO:0007669"/>
    <property type="project" value="TreeGrafter"/>
</dbReference>
<dbReference type="EMBL" id="CAADRP010001530">
    <property type="protein sequence ID" value="VFU39555.1"/>
    <property type="molecule type" value="Genomic_DNA"/>
</dbReference>
<proteinExistence type="predicted"/>
<evidence type="ECO:0000313" key="2">
    <source>
        <dbReference type="EMBL" id="VFU39555.1"/>
    </source>
</evidence>
<dbReference type="InterPro" id="IPR040362">
    <property type="entry name" value="RELCH"/>
</dbReference>
<evidence type="ECO:0000256" key="1">
    <source>
        <dbReference type="SAM" id="Coils"/>
    </source>
</evidence>
<feature type="coiled-coil region" evidence="1">
    <location>
        <begin position="221"/>
        <end position="261"/>
    </location>
</feature>
<dbReference type="PANTHER" id="PTHR32059:SF0">
    <property type="entry name" value="RAB11-BINDING PROTEIN RELCH"/>
    <property type="match status" value="1"/>
</dbReference>
<dbReference type="SMART" id="SM00667">
    <property type="entry name" value="LisH"/>
    <property type="match status" value="2"/>
</dbReference>
<accession>A0A6N2LV91</accession>
<dbReference type="PANTHER" id="PTHR32059">
    <property type="entry name" value="RAB11-BINDING PROTEIN RELCH"/>
    <property type="match status" value="1"/>
</dbReference>
<protein>
    <recommendedName>
        <fullName evidence="3">LisH domain-containing protein</fullName>
    </recommendedName>
</protein>
<sequence>MDVERSSLCNCVVNFLLEEKYILTAFELLQELLDDGRDDHAIRLKEFFSDTSHFPPDQISRFNSLRAMFFSVPFVVEKRSADPQSLLEEKEAMEEKLALTAYELRLAQEDISKLTELQKKSDLSLAELSESKSNLSVNLGPDILRQKKNASLTDLGPLKDNERRDLNCAVKEYLLLAGYRLAAMTFYEEVTDQNLDVWQNTPACVPDALRHYYYQYLSSTSEAAEEKIAMLRENESLLKANERLNNEKEKLLIAKDLSNNQISGLTKSLEAVQKDLKDRESQN</sequence>
<gene>
    <name evidence="2" type="ORF">SVIM_LOCUS220291</name>
</gene>
<dbReference type="GO" id="GO:0005802">
    <property type="term" value="C:trans-Golgi network"/>
    <property type="evidence" value="ECO:0007669"/>
    <property type="project" value="InterPro"/>
</dbReference>
<dbReference type="AlphaFoldDB" id="A0A6N2LV91"/>
<dbReference type="InterPro" id="IPR006594">
    <property type="entry name" value="LisH"/>
</dbReference>
<dbReference type="PROSITE" id="PS50896">
    <property type="entry name" value="LISH"/>
    <property type="match status" value="2"/>
</dbReference>
<reference evidence="2" key="1">
    <citation type="submission" date="2019-03" db="EMBL/GenBank/DDBJ databases">
        <authorList>
            <person name="Mank J."/>
            <person name="Almeida P."/>
        </authorList>
    </citation>
    <scope>NUCLEOTIDE SEQUENCE</scope>
    <source>
        <strain evidence="2">78183</strain>
    </source>
</reference>
<evidence type="ECO:0008006" key="3">
    <source>
        <dbReference type="Google" id="ProtNLM"/>
    </source>
</evidence>
<keyword evidence="1" id="KW-0175">Coiled coil</keyword>
<dbReference type="GO" id="GO:0032367">
    <property type="term" value="P:intracellular cholesterol transport"/>
    <property type="evidence" value="ECO:0007669"/>
    <property type="project" value="InterPro"/>
</dbReference>
<organism evidence="2">
    <name type="scientific">Salix viminalis</name>
    <name type="common">Common osier</name>
    <name type="synonym">Basket willow</name>
    <dbReference type="NCBI Taxonomy" id="40686"/>
    <lineage>
        <taxon>Eukaryota</taxon>
        <taxon>Viridiplantae</taxon>
        <taxon>Streptophyta</taxon>
        <taxon>Embryophyta</taxon>
        <taxon>Tracheophyta</taxon>
        <taxon>Spermatophyta</taxon>
        <taxon>Magnoliopsida</taxon>
        <taxon>eudicotyledons</taxon>
        <taxon>Gunneridae</taxon>
        <taxon>Pentapetalae</taxon>
        <taxon>rosids</taxon>
        <taxon>fabids</taxon>
        <taxon>Malpighiales</taxon>
        <taxon>Salicaceae</taxon>
        <taxon>Saliceae</taxon>
        <taxon>Salix</taxon>
    </lineage>
</organism>
<name>A0A6N2LV91_SALVM</name>